<evidence type="ECO:0000256" key="6">
    <source>
        <dbReference type="PROSITE-ProRule" id="PRU00283"/>
    </source>
</evidence>
<dbReference type="GO" id="GO:0005524">
    <property type="term" value="F:ATP binding"/>
    <property type="evidence" value="ECO:0007669"/>
    <property type="project" value="UniProtKB-UniRule"/>
</dbReference>
<dbReference type="Pfam" id="PF00225">
    <property type="entry name" value="Kinesin"/>
    <property type="match status" value="1"/>
</dbReference>
<feature type="region of interest" description="Disordered" evidence="9">
    <location>
        <begin position="830"/>
        <end position="858"/>
    </location>
</feature>
<protein>
    <recommendedName>
        <fullName evidence="7">Kinesin-like protein</fullName>
    </recommendedName>
</protein>
<dbReference type="InterPro" id="IPR027417">
    <property type="entry name" value="P-loop_NTPase"/>
</dbReference>
<dbReference type="InParanoid" id="I7LVD4"/>
<dbReference type="GO" id="GO:0008017">
    <property type="term" value="F:microtubule binding"/>
    <property type="evidence" value="ECO:0007669"/>
    <property type="project" value="InterPro"/>
</dbReference>
<evidence type="ECO:0000256" key="2">
    <source>
        <dbReference type="ARBA" id="ARBA00022741"/>
    </source>
</evidence>
<evidence type="ECO:0000256" key="5">
    <source>
        <dbReference type="ARBA" id="ARBA00023175"/>
    </source>
</evidence>
<dbReference type="GO" id="GO:0003777">
    <property type="term" value="F:microtubule motor activity"/>
    <property type="evidence" value="ECO:0007669"/>
    <property type="project" value="InterPro"/>
</dbReference>
<accession>I7LVD4</accession>
<dbReference type="eggNOG" id="KOG0242">
    <property type="taxonomic scope" value="Eukaryota"/>
</dbReference>
<evidence type="ECO:0000259" key="10">
    <source>
        <dbReference type="PROSITE" id="PS50067"/>
    </source>
</evidence>
<dbReference type="InterPro" id="IPR036961">
    <property type="entry name" value="Kinesin_motor_dom_sf"/>
</dbReference>
<dbReference type="Proteomes" id="UP000009168">
    <property type="component" value="Unassembled WGS sequence"/>
</dbReference>
<evidence type="ECO:0000256" key="7">
    <source>
        <dbReference type="RuleBase" id="RU000394"/>
    </source>
</evidence>
<feature type="binding site" evidence="6">
    <location>
        <begin position="120"/>
        <end position="127"/>
    </location>
    <ligand>
        <name>ATP</name>
        <dbReference type="ChEBI" id="CHEBI:30616"/>
    </ligand>
</feature>
<dbReference type="Gene3D" id="3.40.850.10">
    <property type="entry name" value="Kinesin motor domain"/>
    <property type="match status" value="1"/>
</dbReference>
<dbReference type="PROSITE" id="PS50067">
    <property type="entry name" value="KINESIN_MOTOR_2"/>
    <property type="match status" value="1"/>
</dbReference>
<evidence type="ECO:0000256" key="9">
    <source>
        <dbReference type="SAM" id="MobiDB-lite"/>
    </source>
</evidence>
<dbReference type="EMBL" id="GG662656">
    <property type="protein sequence ID" value="EAR97915.2"/>
    <property type="molecule type" value="Genomic_DNA"/>
</dbReference>
<dbReference type="PANTHER" id="PTHR47968">
    <property type="entry name" value="CENTROMERE PROTEIN E"/>
    <property type="match status" value="1"/>
</dbReference>
<evidence type="ECO:0000313" key="11">
    <source>
        <dbReference type="EMBL" id="EAR97915.2"/>
    </source>
</evidence>
<feature type="region of interest" description="Disordered" evidence="9">
    <location>
        <begin position="701"/>
        <end position="798"/>
    </location>
</feature>
<feature type="coiled-coil region" evidence="8">
    <location>
        <begin position="382"/>
        <end position="409"/>
    </location>
</feature>
<proteinExistence type="inferred from homology"/>
<feature type="domain" description="Kinesin motor" evidence="10">
    <location>
        <begin position="21"/>
        <end position="367"/>
    </location>
</feature>
<feature type="compositionally biased region" description="Polar residues" evidence="9">
    <location>
        <begin position="830"/>
        <end position="844"/>
    </location>
</feature>
<keyword evidence="5 6" id="KW-0505">Motor protein</keyword>
<evidence type="ECO:0000256" key="3">
    <source>
        <dbReference type="ARBA" id="ARBA00022840"/>
    </source>
</evidence>
<dbReference type="AlphaFoldDB" id="I7LVD4"/>
<dbReference type="PANTHER" id="PTHR47968:SF13">
    <property type="entry name" value="KINESIN-LIKE PROTEIN KIF19 ISOFORM X1"/>
    <property type="match status" value="1"/>
</dbReference>
<evidence type="ECO:0000256" key="8">
    <source>
        <dbReference type="SAM" id="Coils"/>
    </source>
</evidence>
<dbReference type="InterPro" id="IPR001752">
    <property type="entry name" value="Kinesin_motor_dom"/>
</dbReference>
<dbReference type="OrthoDB" id="3176171at2759"/>
<dbReference type="GO" id="GO:0005874">
    <property type="term" value="C:microtubule"/>
    <property type="evidence" value="ECO:0007669"/>
    <property type="project" value="UniProtKB-KW"/>
</dbReference>
<sequence length="917" mass="104705">MNNNNNNNYYNNNSMNQGNSKIQVVLRKRPLLQKEIEKGNGAEVVEVVNRQQINLLDPDEINHRYNLHYNVNKNRFKETHFTFDSVFDENSNNFQIYQEVGEQYLNDILEGFNTTIFAYGATGAGKTYTMVGSKDMPGLMNIMLDGLFQKVKQKEVTHDVTVRIAYMEIYNENLKDLISSDQKNLDLREDPKSDVTLIHGLTEVEVTDPQSIANILKIGAKNRSKDSTISNEASSRSHAILQISIESADRAEGLEKEIIVSKLSLVDLAGSERAWSNKSKVSKLEGAKINQSLLTLGNCIQALSEQSEKGPSKNNFIPYRGSKLTRLLKDSLGGNCRTVMIANISGSILSFEDTYNTLQYASRAKNIQVHVHKNVIQSSNHVSNYAAIIEKLNRENENLRNILNSENGRFPPINGNSPMHMNNQLDPQLSQQLEQLEQLVKVHFDEEQGCFRTIQESQMKQEKIYKMNLKLQQELQKGSANNQQAQHFREQLQINNQGMQNIQQTIQEMNQRFRSLQEGRKMIIQKVKGAQLPPKMITYLQNLVAVNEAAISNLEKELTYKQNEDKIREKEIEIAELSDQLQLRDRILIQQKNVLEQNEIAPHYSKFANIKDTNIIISSISPAYTQNHSININHNGGGYGNNYNNLNISMHSIDQDSIPSMTKINNNNRYSNPRQSADRVGRPVAKNILSIQDIQNLVKPKSKGKKRFIPSARVQSQVNLSAKNPTNFTNSPSGSNSSHKRPLYPYLNAKKQRVQKMQGDPLHSHTPQYQKQKKNMQSSMMEEQSTANISYSDTNLSPNSKNPYSSYNYQNYLVNKYTNHIYSIQNLESLDNSQRKSSNNTPSIKNKGGINKVQSQRNMPTFQQRKNIVEYDVHQSPYVKSFKNAEEAAASRKNKLMQLNLNLDHLKELYTKRQNNQ</sequence>
<keyword evidence="3 6" id="KW-0067">ATP-binding</keyword>
<organism evidence="11 12">
    <name type="scientific">Tetrahymena thermophila (strain SB210)</name>
    <dbReference type="NCBI Taxonomy" id="312017"/>
    <lineage>
        <taxon>Eukaryota</taxon>
        <taxon>Sar</taxon>
        <taxon>Alveolata</taxon>
        <taxon>Ciliophora</taxon>
        <taxon>Intramacronucleata</taxon>
        <taxon>Oligohymenophorea</taxon>
        <taxon>Hymenostomatida</taxon>
        <taxon>Tetrahymenina</taxon>
        <taxon>Tetrahymenidae</taxon>
        <taxon>Tetrahymena</taxon>
    </lineage>
</organism>
<dbReference type="GO" id="GO:0007018">
    <property type="term" value="P:microtubule-based movement"/>
    <property type="evidence" value="ECO:0007669"/>
    <property type="project" value="InterPro"/>
</dbReference>
<dbReference type="SUPFAM" id="SSF52540">
    <property type="entry name" value="P-loop containing nucleoside triphosphate hydrolases"/>
    <property type="match status" value="1"/>
</dbReference>
<dbReference type="GeneID" id="7841522"/>
<dbReference type="PROSITE" id="PS00411">
    <property type="entry name" value="KINESIN_MOTOR_1"/>
    <property type="match status" value="1"/>
</dbReference>
<comment type="similarity">
    <text evidence="6 7">Belongs to the TRAFAC class myosin-kinesin ATPase superfamily. Kinesin family.</text>
</comment>
<name>I7LVD4_TETTS</name>
<dbReference type="KEGG" id="tet:TTHERM_00283030"/>
<keyword evidence="12" id="KW-1185">Reference proteome</keyword>
<keyword evidence="2 6" id="KW-0547">Nucleotide-binding</keyword>
<dbReference type="STRING" id="312017.I7LVD4"/>
<dbReference type="RefSeq" id="XP_001018160.2">
    <property type="nucleotide sequence ID" value="XM_001018160.2"/>
</dbReference>
<gene>
    <name evidence="11" type="ORF">TTHERM_00283030</name>
</gene>
<feature type="compositionally biased region" description="Polar residues" evidence="9">
    <location>
        <begin position="713"/>
        <end position="737"/>
    </location>
</feature>
<dbReference type="SMART" id="SM00129">
    <property type="entry name" value="KISc"/>
    <property type="match status" value="1"/>
</dbReference>
<dbReference type="InterPro" id="IPR019821">
    <property type="entry name" value="Kinesin_motor_CS"/>
</dbReference>
<evidence type="ECO:0000256" key="1">
    <source>
        <dbReference type="ARBA" id="ARBA00022701"/>
    </source>
</evidence>
<dbReference type="FunCoup" id="I7LVD4">
    <property type="interactions" value="4"/>
</dbReference>
<evidence type="ECO:0000313" key="12">
    <source>
        <dbReference type="Proteomes" id="UP000009168"/>
    </source>
</evidence>
<evidence type="ECO:0000256" key="4">
    <source>
        <dbReference type="ARBA" id="ARBA00023054"/>
    </source>
</evidence>
<keyword evidence="1 7" id="KW-0493">Microtubule</keyword>
<feature type="compositionally biased region" description="Polar residues" evidence="9">
    <location>
        <begin position="765"/>
        <end position="796"/>
    </location>
</feature>
<dbReference type="PRINTS" id="PR00380">
    <property type="entry name" value="KINESINHEAVY"/>
</dbReference>
<dbReference type="InterPro" id="IPR027640">
    <property type="entry name" value="Kinesin-like_fam"/>
</dbReference>
<keyword evidence="4 8" id="KW-0175">Coiled coil</keyword>
<reference evidence="12" key="1">
    <citation type="journal article" date="2006" name="PLoS Biol.">
        <title>Macronuclear genome sequence of the ciliate Tetrahymena thermophila, a model eukaryote.</title>
        <authorList>
            <person name="Eisen J.A."/>
            <person name="Coyne R.S."/>
            <person name="Wu M."/>
            <person name="Wu D."/>
            <person name="Thiagarajan M."/>
            <person name="Wortman J.R."/>
            <person name="Badger J.H."/>
            <person name="Ren Q."/>
            <person name="Amedeo P."/>
            <person name="Jones K.M."/>
            <person name="Tallon L.J."/>
            <person name="Delcher A.L."/>
            <person name="Salzberg S.L."/>
            <person name="Silva J.C."/>
            <person name="Haas B.J."/>
            <person name="Majoros W.H."/>
            <person name="Farzad M."/>
            <person name="Carlton J.M."/>
            <person name="Smith R.K. Jr."/>
            <person name="Garg J."/>
            <person name="Pearlman R.E."/>
            <person name="Karrer K.M."/>
            <person name="Sun L."/>
            <person name="Manning G."/>
            <person name="Elde N.C."/>
            <person name="Turkewitz A.P."/>
            <person name="Asai D.J."/>
            <person name="Wilkes D.E."/>
            <person name="Wang Y."/>
            <person name="Cai H."/>
            <person name="Collins K."/>
            <person name="Stewart B.A."/>
            <person name="Lee S.R."/>
            <person name="Wilamowska K."/>
            <person name="Weinberg Z."/>
            <person name="Ruzzo W.L."/>
            <person name="Wloga D."/>
            <person name="Gaertig J."/>
            <person name="Frankel J."/>
            <person name="Tsao C.-C."/>
            <person name="Gorovsky M.A."/>
            <person name="Keeling P.J."/>
            <person name="Waller R.F."/>
            <person name="Patron N.J."/>
            <person name="Cherry J.M."/>
            <person name="Stover N.A."/>
            <person name="Krieger C.J."/>
            <person name="del Toro C."/>
            <person name="Ryder H.F."/>
            <person name="Williamson S.C."/>
            <person name="Barbeau R.A."/>
            <person name="Hamilton E.P."/>
            <person name="Orias E."/>
        </authorList>
    </citation>
    <scope>NUCLEOTIDE SEQUENCE [LARGE SCALE GENOMIC DNA]</scope>
    <source>
        <strain evidence="12">SB210</strain>
    </source>
</reference>